<organism evidence="1">
    <name type="scientific">marine sediment metagenome</name>
    <dbReference type="NCBI Taxonomy" id="412755"/>
    <lineage>
        <taxon>unclassified sequences</taxon>
        <taxon>metagenomes</taxon>
        <taxon>ecological metagenomes</taxon>
    </lineage>
</organism>
<dbReference type="EMBL" id="BARS01046970">
    <property type="protein sequence ID" value="GAG34958.1"/>
    <property type="molecule type" value="Genomic_DNA"/>
</dbReference>
<sequence length="35" mass="3957">TKLLFQWANEELREVYRRAFEQTAAAAADSSAKNA</sequence>
<dbReference type="AlphaFoldDB" id="X0XEB2"/>
<gene>
    <name evidence="1" type="ORF">S01H1_70619</name>
</gene>
<protein>
    <submittedName>
        <fullName evidence="1">Uncharacterized protein</fullName>
    </submittedName>
</protein>
<comment type="caution">
    <text evidence="1">The sequence shown here is derived from an EMBL/GenBank/DDBJ whole genome shotgun (WGS) entry which is preliminary data.</text>
</comment>
<feature type="non-terminal residue" evidence="1">
    <location>
        <position position="1"/>
    </location>
</feature>
<name>X0XEB2_9ZZZZ</name>
<evidence type="ECO:0000313" key="1">
    <source>
        <dbReference type="EMBL" id="GAG34958.1"/>
    </source>
</evidence>
<accession>X0XEB2</accession>
<proteinExistence type="predicted"/>
<reference evidence="1" key="1">
    <citation type="journal article" date="2014" name="Front. Microbiol.">
        <title>High frequency of phylogenetically diverse reductive dehalogenase-homologous genes in deep subseafloor sedimentary metagenomes.</title>
        <authorList>
            <person name="Kawai M."/>
            <person name="Futagami T."/>
            <person name="Toyoda A."/>
            <person name="Takaki Y."/>
            <person name="Nishi S."/>
            <person name="Hori S."/>
            <person name="Arai W."/>
            <person name="Tsubouchi T."/>
            <person name="Morono Y."/>
            <person name="Uchiyama I."/>
            <person name="Ito T."/>
            <person name="Fujiyama A."/>
            <person name="Inagaki F."/>
            <person name="Takami H."/>
        </authorList>
    </citation>
    <scope>NUCLEOTIDE SEQUENCE</scope>
    <source>
        <strain evidence="1">Expedition CK06-06</strain>
    </source>
</reference>